<dbReference type="InterPro" id="IPR002110">
    <property type="entry name" value="Ankyrin_rpt"/>
</dbReference>
<evidence type="ECO:0000256" key="1">
    <source>
        <dbReference type="ARBA" id="ARBA00022737"/>
    </source>
</evidence>
<protein>
    <submittedName>
        <fullName evidence="5">Uncharacterized protein</fullName>
    </submittedName>
</protein>
<organism evidence="5 6">
    <name type="scientific">Linderina pennispora</name>
    <dbReference type="NCBI Taxonomy" id="61395"/>
    <lineage>
        <taxon>Eukaryota</taxon>
        <taxon>Fungi</taxon>
        <taxon>Fungi incertae sedis</taxon>
        <taxon>Zoopagomycota</taxon>
        <taxon>Kickxellomycotina</taxon>
        <taxon>Kickxellomycetes</taxon>
        <taxon>Kickxellales</taxon>
        <taxon>Kickxellaceae</taxon>
        <taxon>Linderina</taxon>
    </lineage>
</organism>
<keyword evidence="2 3" id="KW-0040">ANK repeat</keyword>
<keyword evidence="6" id="KW-1185">Reference proteome</keyword>
<gene>
    <name evidence="5" type="ORF">DL89DRAFT_323567</name>
</gene>
<dbReference type="PROSITE" id="PS50088">
    <property type="entry name" value="ANK_REPEAT"/>
    <property type="match status" value="1"/>
</dbReference>
<feature type="repeat" description="ANK" evidence="3">
    <location>
        <begin position="139"/>
        <end position="171"/>
    </location>
</feature>
<dbReference type="EMBL" id="MCFD01000009">
    <property type="protein sequence ID" value="ORX68687.1"/>
    <property type="molecule type" value="Genomic_DNA"/>
</dbReference>
<accession>A0A1Y1W585</accession>
<keyword evidence="1" id="KW-0677">Repeat</keyword>
<dbReference type="PANTHER" id="PTHR24198">
    <property type="entry name" value="ANKYRIN REPEAT AND PROTEIN KINASE DOMAIN-CONTAINING PROTEIN"/>
    <property type="match status" value="1"/>
</dbReference>
<feature type="region of interest" description="Disordered" evidence="4">
    <location>
        <begin position="295"/>
        <end position="344"/>
    </location>
</feature>
<dbReference type="PANTHER" id="PTHR24198:SF165">
    <property type="entry name" value="ANKYRIN REPEAT-CONTAINING PROTEIN-RELATED"/>
    <property type="match status" value="1"/>
</dbReference>
<dbReference type="InterPro" id="IPR036770">
    <property type="entry name" value="Ankyrin_rpt-contain_sf"/>
</dbReference>
<name>A0A1Y1W585_9FUNG</name>
<evidence type="ECO:0000256" key="2">
    <source>
        <dbReference type="ARBA" id="ARBA00023043"/>
    </source>
</evidence>
<dbReference type="SUPFAM" id="SSF48403">
    <property type="entry name" value="Ankyrin repeat"/>
    <property type="match status" value="1"/>
</dbReference>
<proteinExistence type="predicted"/>
<feature type="compositionally biased region" description="Basic and acidic residues" evidence="4">
    <location>
        <begin position="304"/>
        <end position="315"/>
    </location>
</feature>
<reference evidence="5 6" key="1">
    <citation type="submission" date="2016-07" db="EMBL/GenBank/DDBJ databases">
        <title>Pervasive Adenine N6-methylation of Active Genes in Fungi.</title>
        <authorList>
            <consortium name="DOE Joint Genome Institute"/>
            <person name="Mondo S.J."/>
            <person name="Dannebaum R.O."/>
            <person name="Kuo R.C."/>
            <person name="Labutti K."/>
            <person name="Haridas S."/>
            <person name="Kuo A."/>
            <person name="Salamov A."/>
            <person name="Ahrendt S.R."/>
            <person name="Lipzen A."/>
            <person name="Sullivan W."/>
            <person name="Andreopoulos W.B."/>
            <person name="Clum A."/>
            <person name="Lindquist E."/>
            <person name="Daum C."/>
            <person name="Ramamoorthy G.K."/>
            <person name="Gryganskyi A."/>
            <person name="Culley D."/>
            <person name="Magnuson J.K."/>
            <person name="James T.Y."/>
            <person name="O'Malley M.A."/>
            <person name="Stajich J.E."/>
            <person name="Spatafora J.W."/>
            <person name="Visel A."/>
            <person name="Grigoriev I.V."/>
        </authorList>
    </citation>
    <scope>NUCLEOTIDE SEQUENCE [LARGE SCALE GENOMIC DNA]</scope>
    <source>
        <strain evidence="5 6">ATCC 12442</strain>
    </source>
</reference>
<dbReference type="RefSeq" id="XP_040742469.1">
    <property type="nucleotide sequence ID" value="XM_040891400.1"/>
</dbReference>
<dbReference type="OrthoDB" id="194358at2759"/>
<dbReference type="Gene3D" id="1.25.40.20">
    <property type="entry name" value="Ankyrin repeat-containing domain"/>
    <property type="match status" value="1"/>
</dbReference>
<evidence type="ECO:0000256" key="3">
    <source>
        <dbReference type="PROSITE-ProRule" id="PRU00023"/>
    </source>
</evidence>
<sequence length="441" mass="48053">MGAIPLAVPPSMLELQQRRRGNLGLHNAVARGDIGSISYALLGGQPIDSVERGLQAIHVAAAQSDTMVVDIDAKTTVYTKQRVAVPELRSRGSISLIRELGTSAISSPMSFTSGLNAMEGHEPLQVTPGMETAMETWYCGATPLHFAVANKRMLVVGLLVAHGASLDIQDSYGNTAEALAEARGDADVVHLLQLGAQTAADRLAVQFSLAHVSRHLTTLPSEPPQEPLAVAIPSPKVPSIRRHTSGEADSSYMPFAYSPASPTTRQMKHRNTSPIGVRPLSITNSMYYAEQQAMRMRPQSADAAHAEASKPENPVRRRPGQIKHIRPDLPVSRSSSTNSRRERSYTDSVIESAWHSFLRKTEESESEQNVHKIVAGMQDCGEEAPLAELWMWKQAAMAVRNRRSHSLNVTTVPRSSSDDYVADGRSAFVRPSLSNLRFEQT</sequence>
<dbReference type="GeneID" id="63808048"/>
<dbReference type="AlphaFoldDB" id="A0A1Y1W585"/>
<evidence type="ECO:0000313" key="5">
    <source>
        <dbReference type="EMBL" id="ORX68687.1"/>
    </source>
</evidence>
<dbReference type="Proteomes" id="UP000193922">
    <property type="component" value="Unassembled WGS sequence"/>
</dbReference>
<comment type="caution">
    <text evidence="5">The sequence shown here is derived from an EMBL/GenBank/DDBJ whole genome shotgun (WGS) entry which is preliminary data.</text>
</comment>
<evidence type="ECO:0000313" key="6">
    <source>
        <dbReference type="Proteomes" id="UP000193922"/>
    </source>
</evidence>
<dbReference type="PROSITE" id="PS50297">
    <property type="entry name" value="ANK_REP_REGION"/>
    <property type="match status" value="1"/>
</dbReference>
<evidence type="ECO:0000256" key="4">
    <source>
        <dbReference type="SAM" id="MobiDB-lite"/>
    </source>
</evidence>
<dbReference type="SMART" id="SM00248">
    <property type="entry name" value="ANK"/>
    <property type="match status" value="3"/>
</dbReference>
<dbReference type="Pfam" id="PF00023">
    <property type="entry name" value="Ank"/>
    <property type="match status" value="1"/>
</dbReference>